<keyword evidence="3" id="KW-1185">Reference proteome</keyword>
<accession>J7SCD5</accession>
<dbReference type="AlphaFoldDB" id="J7SCD5"/>
<proteinExistence type="predicted"/>
<feature type="compositionally biased region" description="Basic and acidic residues" evidence="1">
    <location>
        <begin position="485"/>
        <end position="497"/>
    </location>
</feature>
<feature type="region of interest" description="Disordered" evidence="1">
    <location>
        <begin position="102"/>
        <end position="126"/>
    </location>
</feature>
<organism evidence="2 3">
    <name type="scientific">Fibroporia radiculosa</name>
    <dbReference type="NCBI Taxonomy" id="599839"/>
    <lineage>
        <taxon>Eukaryota</taxon>
        <taxon>Fungi</taxon>
        <taxon>Dikarya</taxon>
        <taxon>Basidiomycota</taxon>
        <taxon>Agaricomycotina</taxon>
        <taxon>Agaricomycetes</taxon>
        <taxon>Polyporales</taxon>
        <taxon>Fibroporiaceae</taxon>
        <taxon>Fibroporia</taxon>
    </lineage>
</organism>
<sequence length="497" mass="53255">MYEEVCLLCGRPVTVDGRAYCSDECESLDATSPSLSASSSAYPSPYLHSNKGPGSLADVPALVSSALGRSLNANSTTKSHKSRHSISSSSASSTVWSTFTDDEEDGLVNPSLSASGDDDFADNREWLGGVDPSAKLAGSLGHGLHSRGSGLSYARRPSGTNNRSTITTLNRRTSSVSNPSIGNAGSPRSVPAPPPLSPFEDDFDVPSVSLSSLSSANSRDAPRSHGRKSSTSSEHGNAHESTVTVKSRRNRASLPAYFSLLTASTSSPPSRTQRSPSSLQTLNAIARSFQSSPPTPRVANPVLDPITAYSQAHPKPEGVEATPRGRVRQRNPNARSPSSRRSAARSPPRQYVPSSPPPCAHHRVLVGPQARARLDSIEKVADWVSQSPVVGRGRTLTRRNSSPPKKPLFDTIINSVEADDDLDAVRELLDRSLHPHRMVASEDVFVARGDRERRGRRMVDELDKLPMGPHNSEAPGYGNGRSGLRGRERERGRTLAR</sequence>
<gene>
    <name evidence="2" type="ORF">FIBRA_09405</name>
</gene>
<feature type="region of interest" description="Disordered" evidence="1">
    <location>
        <begin position="138"/>
        <end position="250"/>
    </location>
</feature>
<feature type="region of interest" description="Disordered" evidence="1">
    <location>
        <begin position="308"/>
        <end position="361"/>
    </location>
</feature>
<dbReference type="Proteomes" id="UP000006352">
    <property type="component" value="Unassembled WGS sequence"/>
</dbReference>
<dbReference type="EMBL" id="HE797639">
    <property type="protein sequence ID" value="CCM07081.1"/>
    <property type="molecule type" value="Genomic_DNA"/>
</dbReference>
<dbReference type="RefSeq" id="XP_012177102.1">
    <property type="nucleotide sequence ID" value="XM_012321712.1"/>
</dbReference>
<dbReference type="HOGENOM" id="CLU_048459_0_0_1"/>
<feature type="compositionally biased region" description="Polar residues" evidence="1">
    <location>
        <begin position="229"/>
        <end position="245"/>
    </location>
</feature>
<feature type="compositionally biased region" description="Polar residues" evidence="1">
    <location>
        <begin position="158"/>
        <end position="183"/>
    </location>
</feature>
<feature type="compositionally biased region" description="Low complexity" evidence="1">
    <location>
        <begin position="205"/>
        <end position="219"/>
    </location>
</feature>
<reference evidence="2 3" key="1">
    <citation type="journal article" date="2012" name="Appl. Environ. Microbiol.">
        <title>Short-read sequencing for genomic analysis of the brown rot fungus Fibroporia radiculosa.</title>
        <authorList>
            <person name="Tang J.D."/>
            <person name="Perkins A.D."/>
            <person name="Sonstegard T.S."/>
            <person name="Schroeder S.G."/>
            <person name="Burgess S.C."/>
            <person name="Diehl S.V."/>
        </authorList>
    </citation>
    <scope>NUCLEOTIDE SEQUENCE [LARGE SCALE GENOMIC DNA]</scope>
    <source>
        <strain evidence="2 3">TFFH 294</strain>
    </source>
</reference>
<evidence type="ECO:0000256" key="1">
    <source>
        <dbReference type="SAM" id="MobiDB-lite"/>
    </source>
</evidence>
<dbReference type="OrthoDB" id="2984747at2759"/>
<evidence type="ECO:0000313" key="2">
    <source>
        <dbReference type="EMBL" id="CCM07081.1"/>
    </source>
</evidence>
<feature type="compositionally biased region" description="Low complexity" evidence="1">
    <location>
        <begin position="330"/>
        <end position="353"/>
    </location>
</feature>
<name>J7SCD5_9APHY</name>
<dbReference type="InParanoid" id="J7SCD5"/>
<feature type="compositionally biased region" description="Low complexity" evidence="1">
    <location>
        <begin position="138"/>
        <end position="152"/>
    </location>
</feature>
<dbReference type="GeneID" id="24101981"/>
<feature type="region of interest" description="Disordered" evidence="1">
    <location>
        <begin position="456"/>
        <end position="497"/>
    </location>
</feature>
<evidence type="ECO:0000313" key="3">
    <source>
        <dbReference type="Proteomes" id="UP000006352"/>
    </source>
</evidence>
<protein>
    <submittedName>
        <fullName evidence="2">Uncharacterized protein</fullName>
    </submittedName>
</protein>